<evidence type="ECO:0000313" key="2">
    <source>
        <dbReference type="Proteomes" id="UP001239111"/>
    </source>
</evidence>
<gene>
    <name evidence="1" type="ORF">QAD02_005683</name>
</gene>
<name>A0ACC2NTF0_9HYME</name>
<organism evidence="1 2">
    <name type="scientific">Eretmocerus hayati</name>
    <dbReference type="NCBI Taxonomy" id="131215"/>
    <lineage>
        <taxon>Eukaryota</taxon>
        <taxon>Metazoa</taxon>
        <taxon>Ecdysozoa</taxon>
        <taxon>Arthropoda</taxon>
        <taxon>Hexapoda</taxon>
        <taxon>Insecta</taxon>
        <taxon>Pterygota</taxon>
        <taxon>Neoptera</taxon>
        <taxon>Endopterygota</taxon>
        <taxon>Hymenoptera</taxon>
        <taxon>Apocrita</taxon>
        <taxon>Proctotrupomorpha</taxon>
        <taxon>Chalcidoidea</taxon>
        <taxon>Aphelinidae</taxon>
        <taxon>Aphelininae</taxon>
        <taxon>Eretmocerus</taxon>
    </lineage>
</organism>
<dbReference type="EMBL" id="CM056743">
    <property type="protein sequence ID" value="KAJ8674421.1"/>
    <property type="molecule type" value="Genomic_DNA"/>
</dbReference>
<accession>A0ACC2NTF0</accession>
<keyword evidence="2" id="KW-1185">Reference proteome</keyword>
<protein>
    <submittedName>
        <fullName evidence="1">Uncharacterized protein</fullName>
    </submittedName>
</protein>
<sequence>MARYNVIVGAVLVIAIGGVQQVDGVILNAIGVISGVAGIIDFVKNKFDSLSSDDRKSKEETQWKSQVSDDIHKILEVVESLKDDIVFSTSMDDLRNSFNKIRNNYETIVKARDDLAKKKLLSESQKDRYDRIADEIIRQTISNSPLKTIYDTIGDSSNRYSSLSTSFLKQYQVRGNITEENLRLGSH</sequence>
<proteinExistence type="predicted"/>
<evidence type="ECO:0000313" key="1">
    <source>
        <dbReference type="EMBL" id="KAJ8674421.1"/>
    </source>
</evidence>
<reference evidence="1" key="1">
    <citation type="submission" date="2023-04" db="EMBL/GenBank/DDBJ databases">
        <title>A chromosome-level genome assembly of the parasitoid wasp Eretmocerus hayati.</title>
        <authorList>
            <person name="Zhong Y."/>
            <person name="Liu S."/>
            <person name="Liu Y."/>
        </authorList>
    </citation>
    <scope>NUCLEOTIDE SEQUENCE</scope>
    <source>
        <strain evidence="1">ZJU_SS_LIU_2023</strain>
    </source>
</reference>
<dbReference type="Proteomes" id="UP001239111">
    <property type="component" value="Chromosome 3"/>
</dbReference>
<comment type="caution">
    <text evidence="1">The sequence shown here is derived from an EMBL/GenBank/DDBJ whole genome shotgun (WGS) entry which is preliminary data.</text>
</comment>